<feature type="signal peptide" evidence="1">
    <location>
        <begin position="1"/>
        <end position="23"/>
    </location>
</feature>
<comment type="caution">
    <text evidence="2">The sequence shown here is derived from an EMBL/GenBank/DDBJ whole genome shotgun (WGS) entry which is preliminary data.</text>
</comment>
<name>A0A9N8HAD9_9STRA</name>
<sequence length="206" mass="22538">MTFPYFFLLGCVLLHNTLDAATAFRVATASSPAAARRSVVVLEASPLTEDALAACPYEFLPDDADTSGKRFFMDITKQQASAAFEELATLYGDESALQMVKIQPLALSRNPNNFEPTLAVWTETFGEEAAKSMVRRNPGLLLLSPQSAASDAMGTMGWSFVIWATRPILSKLLLAGLIFYQYNAVRTSEEGIPQWILNSGEQNPFS</sequence>
<dbReference type="EMBL" id="CAICTM010000143">
    <property type="protein sequence ID" value="CAB9502738.1"/>
    <property type="molecule type" value="Genomic_DNA"/>
</dbReference>
<dbReference type="AlphaFoldDB" id="A0A9N8HAD9"/>
<evidence type="ECO:0000313" key="2">
    <source>
        <dbReference type="EMBL" id="CAB9502738.1"/>
    </source>
</evidence>
<dbReference type="OrthoDB" id="41474at2759"/>
<evidence type="ECO:0000313" key="3">
    <source>
        <dbReference type="Proteomes" id="UP001153069"/>
    </source>
</evidence>
<feature type="chain" id="PRO_5040295682" evidence="1">
    <location>
        <begin position="24"/>
        <end position="206"/>
    </location>
</feature>
<proteinExistence type="predicted"/>
<organism evidence="2 3">
    <name type="scientific">Seminavis robusta</name>
    <dbReference type="NCBI Taxonomy" id="568900"/>
    <lineage>
        <taxon>Eukaryota</taxon>
        <taxon>Sar</taxon>
        <taxon>Stramenopiles</taxon>
        <taxon>Ochrophyta</taxon>
        <taxon>Bacillariophyta</taxon>
        <taxon>Bacillariophyceae</taxon>
        <taxon>Bacillariophycidae</taxon>
        <taxon>Naviculales</taxon>
        <taxon>Naviculaceae</taxon>
        <taxon>Seminavis</taxon>
    </lineage>
</organism>
<reference evidence="2" key="1">
    <citation type="submission" date="2020-06" db="EMBL/GenBank/DDBJ databases">
        <authorList>
            <consortium name="Plant Systems Biology data submission"/>
        </authorList>
    </citation>
    <scope>NUCLEOTIDE SEQUENCE</scope>
    <source>
        <strain evidence="2">D6</strain>
    </source>
</reference>
<keyword evidence="1" id="KW-0732">Signal</keyword>
<accession>A0A9N8HAD9</accession>
<evidence type="ECO:0000256" key="1">
    <source>
        <dbReference type="SAM" id="SignalP"/>
    </source>
</evidence>
<dbReference type="Proteomes" id="UP001153069">
    <property type="component" value="Unassembled WGS sequence"/>
</dbReference>
<protein>
    <submittedName>
        <fullName evidence="2">Uncharacterized protein</fullName>
    </submittedName>
</protein>
<gene>
    <name evidence="2" type="ORF">SEMRO_144_G067120.1</name>
</gene>
<keyword evidence="3" id="KW-1185">Reference proteome</keyword>